<dbReference type="AlphaFoldDB" id="A0A8S1F791"/>
<dbReference type="Proteomes" id="UP000494206">
    <property type="component" value="Unassembled WGS sequence"/>
</dbReference>
<reference evidence="2 3" key="1">
    <citation type="submission" date="2020-04" db="EMBL/GenBank/DDBJ databases">
        <authorList>
            <person name="Laetsch R D."/>
            <person name="Stevens L."/>
            <person name="Kumar S."/>
            <person name="Blaxter L. M."/>
        </authorList>
    </citation>
    <scope>NUCLEOTIDE SEQUENCE [LARGE SCALE GENOMIC DNA]</scope>
</reference>
<proteinExistence type="predicted"/>
<evidence type="ECO:0000313" key="3">
    <source>
        <dbReference type="Proteomes" id="UP000494206"/>
    </source>
</evidence>
<comment type="caution">
    <text evidence="2">The sequence shown here is derived from an EMBL/GenBank/DDBJ whole genome shotgun (WGS) entry which is preliminary data.</text>
</comment>
<dbReference type="PANTHER" id="PTHR28495:SF1">
    <property type="entry name" value="GENE, 17266-RELATED"/>
    <property type="match status" value="1"/>
</dbReference>
<dbReference type="EMBL" id="CADEPM010000007">
    <property type="protein sequence ID" value="CAB3408726.1"/>
    <property type="molecule type" value="Genomic_DNA"/>
</dbReference>
<evidence type="ECO:0000313" key="2">
    <source>
        <dbReference type="EMBL" id="CAB3408726.1"/>
    </source>
</evidence>
<dbReference type="InterPro" id="IPR031643">
    <property type="entry name" value="DUF4708"/>
</dbReference>
<dbReference type="OrthoDB" id="5776370at2759"/>
<keyword evidence="3" id="KW-1185">Reference proteome</keyword>
<name>A0A8S1F791_9PELO</name>
<gene>
    <name evidence="2" type="ORF">CBOVIS_LOCUS10470</name>
</gene>
<feature type="domain" description="DUF4708" evidence="1">
    <location>
        <begin position="160"/>
        <end position="252"/>
    </location>
</feature>
<accession>A0A8S1F791</accession>
<evidence type="ECO:0000259" key="1">
    <source>
        <dbReference type="Pfam" id="PF15813"/>
    </source>
</evidence>
<dbReference type="PANTHER" id="PTHR28495">
    <property type="entry name" value="HYPOTHETICAL PROTEIN LOC100359752"/>
    <property type="match status" value="1"/>
</dbReference>
<protein>
    <recommendedName>
        <fullName evidence="1">DUF4708 domain-containing protein</fullName>
    </recommendedName>
</protein>
<organism evidence="2 3">
    <name type="scientific">Caenorhabditis bovis</name>
    <dbReference type="NCBI Taxonomy" id="2654633"/>
    <lineage>
        <taxon>Eukaryota</taxon>
        <taxon>Metazoa</taxon>
        <taxon>Ecdysozoa</taxon>
        <taxon>Nematoda</taxon>
        <taxon>Chromadorea</taxon>
        <taxon>Rhabditida</taxon>
        <taxon>Rhabditina</taxon>
        <taxon>Rhabditomorpha</taxon>
        <taxon>Rhabditoidea</taxon>
        <taxon>Rhabditidae</taxon>
        <taxon>Peloderinae</taxon>
        <taxon>Caenorhabditis</taxon>
    </lineage>
</organism>
<dbReference type="Pfam" id="PF15813">
    <property type="entry name" value="DUF4708"/>
    <property type="match status" value="1"/>
</dbReference>
<sequence>MASQILSILQLNIPNLKSVYLQVDMNFDNRSAAPFAITHKLCRDILKIFEDANGCLIAPDDDLSSIHLIINEQMMCEKDFQEFLNVQRIFVKFTTKCDSLAIDKCLRYTFFYWMEERGWCKMNFSAFEPHCVSSGEVFMKFSAELVKAYPFEEWLLDHIDRFRDDREVSKRISARWVTCLPNLGKGRIVKMYRQIPESSPFQNYTQMKSYWKNTYGYILPANPPDTYYDVVFQDKTMLYPFFCVLPTPPQPIPYKKDTDRLANALQEFLKDFRQITRRTLDAQISGKS</sequence>